<sequence length="136" mass="15930">MRNYLLSFLFISSSVLAIDPFFGEQSHIKNESDTINTTLEITKNLEKLTACQPLERKSHLNLEADFEKLKLIGIIKINQNFSALFIDEKEQLFEFKETDLVNKEIEIKNINLKSITYINWKLTQDCNMPYEIILKL</sequence>
<protein>
    <recommendedName>
        <fullName evidence="4">Pilus assembly protein PilP</fullName>
    </recommendedName>
</protein>
<name>A0A7D5I1L8_9PAST</name>
<gene>
    <name evidence="2" type="ORF">HV559_05160</name>
</gene>
<keyword evidence="3" id="KW-1185">Reference proteome</keyword>
<organism evidence="2 3">
    <name type="scientific">Mannheimia pernigra</name>
    <dbReference type="NCBI Taxonomy" id="111844"/>
    <lineage>
        <taxon>Bacteria</taxon>
        <taxon>Pseudomonadati</taxon>
        <taxon>Pseudomonadota</taxon>
        <taxon>Gammaproteobacteria</taxon>
        <taxon>Pasteurellales</taxon>
        <taxon>Pasteurellaceae</taxon>
        <taxon>Mannheimia</taxon>
    </lineage>
</organism>
<dbReference type="AlphaFoldDB" id="A0A7D5I1L8"/>
<feature type="signal peptide" evidence="1">
    <location>
        <begin position="1"/>
        <end position="17"/>
    </location>
</feature>
<evidence type="ECO:0008006" key="4">
    <source>
        <dbReference type="Google" id="ProtNLM"/>
    </source>
</evidence>
<keyword evidence="1" id="KW-0732">Signal</keyword>
<dbReference type="EMBL" id="CP055306">
    <property type="protein sequence ID" value="QLB40297.1"/>
    <property type="molecule type" value="Genomic_DNA"/>
</dbReference>
<accession>A0A7D5I1L8</accession>
<evidence type="ECO:0000256" key="1">
    <source>
        <dbReference type="SAM" id="SignalP"/>
    </source>
</evidence>
<proteinExistence type="predicted"/>
<feature type="chain" id="PRO_5032663387" description="Pilus assembly protein PilP" evidence="1">
    <location>
        <begin position="18"/>
        <end position="136"/>
    </location>
</feature>
<reference evidence="2 3" key="1">
    <citation type="submission" date="2020-06" db="EMBL/GenBank/DDBJ databases">
        <title>Mannheimia pernigra sp. nov. isolated from bovine respiratory tract.</title>
        <authorList>
            <person name="Kuhnert P."/>
            <person name="Akarsu-Egger H."/>
        </authorList>
    </citation>
    <scope>NUCLEOTIDE SEQUENCE [LARGE SCALE GENOMIC DNA]</scope>
    <source>
        <strain evidence="2 3">BNO311</strain>
    </source>
</reference>
<evidence type="ECO:0000313" key="2">
    <source>
        <dbReference type="EMBL" id="QLB40297.1"/>
    </source>
</evidence>
<dbReference type="RefSeq" id="WP_176809726.1">
    <property type="nucleotide sequence ID" value="NZ_CP055306.1"/>
</dbReference>
<dbReference type="Proteomes" id="UP000509660">
    <property type="component" value="Chromosome"/>
</dbReference>
<evidence type="ECO:0000313" key="3">
    <source>
        <dbReference type="Proteomes" id="UP000509660"/>
    </source>
</evidence>